<dbReference type="Proteomes" id="UP000789570">
    <property type="component" value="Unassembled WGS sequence"/>
</dbReference>
<comment type="caution">
    <text evidence="1">The sequence shown here is derived from an EMBL/GenBank/DDBJ whole genome shotgun (WGS) entry which is preliminary data.</text>
</comment>
<dbReference type="OrthoDB" id="2461866at2759"/>
<name>A0A9N9D6D3_9GLOM</name>
<protein>
    <submittedName>
        <fullName evidence="1">12289_t:CDS:1</fullName>
    </submittedName>
</protein>
<keyword evidence="2" id="KW-1185">Reference proteome</keyword>
<organism evidence="1 2">
    <name type="scientific">Funneliformis caledonium</name>
    <dbReference type="NCBI Taxonomy" id="1117310"/>
    <lineage>
        <taxon>Eukaryota</taxon>
        <taxon>Fungi</taxon>
        <taxon>Fungi incertae sedis</taxon>
        <taxon>Mucoromycota</taxon>
        <taxon>Glomeromycotina</taxon>
        <taxon>Glomeromycetes</taxon>
        <taxon>Glomerales</taxon>
        <taxon>Glomeraceae</taxon>
        <taxon>Funneliformis</taxon>
    </lineage>
</organism>
<dbReference type="AlphaFoldDB" id="A0A9N9D6D3"/>
<dbReference type="EMBL" id="CAJVPQ010003327">
    <property type="protein sequence ID" value="CAG8624902.1"/>
    <property type="molecule type" value="Genomic_DNA"/>
</dbReference>
<proteinExistence type="predicted"/>
<sequence length="120" mass="14061">IVENIGDLIDMNQKNLPISSISTFVTGFATEPVQSDDELFKSIKIFITEFIKGESSGKKFLIKCRYLKSDERIDKKLVRARKSLNLMIMGEILRNLHHSKKQTDEHKKRYISRPTWKLRH</sequence>
<gene>
    <name evidence="1" type="ORF">FCALED_LOCUS9752</name>
</gene>
<accession>A0A9N9D6D3</accession>
<reference evidence="1" key="1">
    <citation type="submission" date="2021-06" db="EMBL/GenBank/DDBJ databases">
        <authorList>
            <person name="Kallberg Y."/>
            <person name="Tangrot J."/>
            <person name="Rosling A."/>
        </authorList>
    </citation>
    <scope>NUCLEOTIDE SEQUENCE</scope>
    <source>
        <strain evidence="1">UK204</strain>
    </source>
</reference>
<feature type="non-terminal residue" evidence="1">
    <location>
        <position position="1"/>
    </location>
</feature>
<evidence type="ECO:0000313" key="1">
    <source>
        <dbReference type="EMBL" id="CAG8624902.1"/>
    </source>
</evidence>
<evidence type="ECO:0000313" key="2">
    <source>
        <dbReference type="Proteomes" id="UP000789570"/>
    </source>
</evidence>